<dbReference type="RefSeq" id="WP_425443159.1">
    <property type="nucleotide sequence ID" value="NZ_FOET01000015.1"/>
</dbReference>
<accession>A0A1H9IXK1</accession>
<dbReference type="SUPFAM" id="SSF50475">
    <property type="entry name" value="FMN-binding split barrel"/>
    <property type="match status" value="1"/>
</dbReference>
<dbReference type="EMBL" id="FOET01000015">
    <property type="protein sequence ID" value="SEQ79237.1"/>
    <property type="molecule type" value="Genomic_DNA"/>
</dbReference>
<gene>
    <name evidence="3" type="ORF">SAMN05216481_115132</name>
</gene>
<dbReference type="Proteomes" id="UP000199055">
    <property type="component" value="Unassembled WGS sequence"/>
</dbReference>
<organism evidence="3 4">
    <name type="scientific">Streptomyces radiopugnans</name>
    <dbReference type="NCBI Taxonomy" id="403935"/>
    <lineage>
        <taxon>Bacteria</taxon>
        <taxon>Bacillati</taxon>
        <taxon>Actinomycetota</taxon>
        <taxon>Actinomycetes</taxon>
        <taxon>Kitasatosporales</taxon>
        <taxon>Streptomycetaceae</taxon>
        <taxon>Streptomyces</taxon>
    </lineage>
</organism>
<feature type="compositionally biased region" description="Low complexity" evidence="1">
    <location>
        <begin position="1"/>
        <end position="12"/>
    </location>
</feature>
<evidence type="ECO:0000313" key="3">
    <source>
        <dbReference type="EMBL" id="SEQ79237.1"/>
    </source>
</evidence>
<sequence length="298" mass="30947">MFRPGSPLPGAGSARGGGPGGSAGAAAGAESARRGQPRPEAEPDERRPGAAERMRTLVESNASAALVIPGADLGDPEWPGQGACEARAVTPEGDVLLLVPAGSPAARAAAHARDGDLAVVMEITDVAPVAVPHRVRGRAEVAGWLTPVSGGERASCARLMAERHPSGPFPGAAWTPLRLEVGEGWIGDLRGEGHVEPDEFAAAAPDPLARHEAEFLQHLATAHDDLLRGLCSLLGERERACGAWEAVVPVALDRFGLRVRFCADGRGFDALFDFPRPVRDASGLRRAVRALFEAGSAS</sequence>
<dbReference type="STRING" id="403935.SAMN05216481_115132"/>
<dbReference type="InterPro" id="IPR019595">
    <property type="entry name" value="DUF2470"/>
</dbReference>
<feature type="compositionally biased region" description="Gly residues" evidence="1">
    <location>
        <begin position="13"/>
        <end position="23"/>
    </location>
</feature>
<dbReference type="GO" id="GO:0005737">
    <property type="term" value="C:cytoplasm"/>
    <property type="evidence" value="ECO:0007669"/>
    <property type="project" value="UniProtKB-ARBA"/>
</dbReference>
<evidence type="ECO:0000256" key="1">
    <source>
        <dbReference type="SAM" id="MobiDB-lite"/>
    </source>
</evidence>
<name>A0A1H9IXK1_9ACTN</name>
<feature type="domain" description="DUF2470" evidence="2">
    <location>
        <begin position="213"/>
        <end position="289"/>
    </location>
</feature>
<evidence type="ECO:0000313" key="4">
    <source>
        <dbReference type="Proteomes" id="UP000199055"/>
    </source>
</evidence>
<feature type="region of interest" description="Disordered" evidence="1">
    <location>
        <begin position="1"/>
        <end position="51"/>
    </location>
</feature>
<reference evidence="3 4" key="1">
    <citation type="submission" date="2016-10" db="EMBL/GenBank/DDBJ databases">
        <authorList>
            <person name="de Groot N.N."/>
        </authorList>
    </citation>
    <scope>NUCLEOTIDE SEQUENCE [LARGE SCALE GENOMIC DNA]</scope>
    <source>
        <strain evidence="3 4">CGMCC 4.3519</strain>
    </source>
</reference>
<keyword evidence="4" id="KW-1185">Reference proteome</keyword>
<dbReference type="InterPro" id="IPR012349">
    <property type="entry name" value="Split_barrel_FMN-bd"/>
</dbReference>
<dbReference type="Pfam" id="PF10615">
    <property type="entry name" value="DUF2470"/>
    <property type="match status" value="1"/>
</dbReference>
<proteinExistence type="predicted"/>
<dbReference type="PANTHER" id="PTHR13343">
    <property type="entry name" value="CREG1 PROTEIN"/>
    <property type="match status" value="1"/>
</dbReference>
<dbReference type="AlphaFoldDB" id="A0A1H9IXK1"/>
<dbReference type="InterPro" id="IPR037119">
    <property type="entry name" value="Haem_oxidase_HugZ-like_sf"/>
</dbReference>
<dbReference type="Gene3D" id="2.30.110.10">
    <property type="entry name" value="Electron Transport, Fmn-binding Protein, Chain A"/>
    <property type="match status" value="1"/>
</dbReference>
<feature type="compositionally biased region" description="Basic and acidic residues" evidence="1">
    <location>
        <begin position="31"/>
        <end position="51"/>
    </location>
</feature>
<evidence type="ECO:0000259" key="2">
    <source>
        <dbReference type="Pfam" id="PF10615"/>
    </source>
</evidence>
<dbReference type="PANTHER" id="PTHR13343:SF24">
    <property type="entry name" value="OS07G0573800 PROTEIN"/>
    <property type="match status" value="1"/>
</dbReference>
<protein>
    <recommendedName>
        <fullName evidence="2">DUF2470 domain-containing protein</fullName>
    </recommendedName>
</protein>
<dbReference type="Gene3D" id="3.20.180.10">
    <property type="entry name" value="PNP-oxidase-like"/>
    <property type="match status" value="1"/>
</dbReference>